<dbReference type="Gene3D" id="3.40.50.300">
    <property type="entry name" value="P-loop containing nucleotide triphosphate hydrolases"/>
    <property type="match status" value="1"/>
</dbReference>
<evidence type="ECO:0000259" key="7">
    <source>
        <dbReference type="PROSITE" id="PS50893"/>
    </source>
</evidence>
<dbReference type="GO" id="GO:0005524">
    <property type="term" value="F:ATP binding"/>
    <property type="evidence" value="ECO:0007669"/>
    <property type="project" value="UniProtKB-KW"/>
</dbReference>
<dbReference type="InterPro" id="IPR050166">
    <property type="entry name" value="ABC_transporter_ATP-bind"/>
</dbReference>
<dbReference type="PANTHER" id="PTHR42788:SF7">
    <property type="entry name" value="NITRATE ABC TRANSPORTER ATP-BINDING PROTEIN"/>
    <property type="match status" value="1"/>
</dbReference>
<dbReference type="RefSeq" id="WP_234997474.1">
    <property type="nucleotide sequence ID" value="NZ_CALGVN010000037.1"/>
</dbReference>
<evidence type="ECO:0000256" key="3">
    <source>
        <dbReference type="ARBA" id="ARBA00022475"/>
    </source>
</evidence>
<dbReference type="InterPro" id="IPR027417">
    <property type="entry name" value="P-loop_NTPase"/>
</dbReference>
<dbReference type="Pfam" id="PF00005">
    <property type="entry name" value="ABC_tran"/>
    <property type="match status" value="1"/>
</dbReference>
<sequence>MSAPALALSGVRLVHNPGRSDEVVALHGLDLEVARGEFVTVVGSNGAGKSSMVSVVSGATRPTTGRVRIDGRDVTRLPAHRRAGSVARVFDDPRTGTAPELSIEDNLALAARRGRRRGLRRAVGPKQRAEFRERLAELGLGLEDRMQDPVGLLSAGQRQSVTMVMAGLVAPSVLLLDEHLAALDPATAARVLRLTCALAERTEAAVLMVTHNMQHAIDVGDRLMVMDRGRLVADVRGPRKEQLTVDAVVDLITTAGGVVADRSLLAGTEER</sequence>
<evidence type="ECO:0000256" key="2">
    <source>
        <dbReference type="ARBA" id="ARBA00022448"/>
    </source>
</evidence>
<proteinExistence type="predicted"/>
<dbReference type="SUPFAM" id="SSF52540">
    <property type="entry name" value="P-loop containing nucleoside triphosphate hydrolases"/>
    <property type="match status" value="1"/>
</dbReference>
<name>A0A1M6Y0S5_PSETH</name>
<dbReference type="PANTHER" id="PTHR42788">
    <property type="entry name" value="TAURINE IMPORT ATP-BINDING PROTEIN-RELATED"/>
    <property type="match status" value="1"/>
</dbReference>
<keyword evidence="3" id="KW-1003">Cell membrane</keyword>
<dbReference type="SMART" id="SM00382">
    <property type="entry name" value="AAA"/>
    <property type="match status" value="1"/>
</dbReference>
<keyword evidence="2" id="KW-0813">Transport</keyword>
<feature type="domain" description="ABC transporter" evidence="7">
    <location>
        <begin position="11"/>
        <end position="253"/>
    </location>
</feature>
<gene>
    <name evidence="8" type="ORF">SAMN05443637_118121</name>
</gene>
<dbReference type="InterPro" id="IPR003439">
    <property type="entry name" value="ABC_transporter-like_ATP-bd"/>
</dbReference>
<evidence type="ECO:0000256" key="5">
    <source>
        <dbReference type="ARBA" id="ARBA00022840"/>
    </source>
</evidence>
<keyword evidence="5 8" id="KW-0067">ATP-binding</keyword>
<dbReference type="Proteomes" id="UP000184363">
    <property type="component" value="Unassembled WGS sequence"/>
</dbReference>
<evidence type="ECO:0000256" key="4">
    <source>
        <dbReference type="ARBA" id="ARBA00022741"/>
    </source>
</evidence>
<accession>A0A1M6Y0S5</accession>
<reference evidence="8 9" key="1">
    <citation type="submission" date="2016-11" db="EMBL/GenBank/DDBJ databases">
        <authorList>
            <person name="Jaros S."/>
            <person name="Januszkiewicz K."/>
            <person name="Wedrychowicz H."/>
        </authorList>
    </citation>
    <scope>NUCLEOTIDE SEQUENCE [LARGE SCALE GENOMIC DNA]</scope>
    <source>
        <strain evidence="8 9">DSM 43832</strain>
    </source>
</reference>
<dbReference type="AlphaFoldDB" id="A0A1M6Y0S5"/>
<organism evidence="8 9">
    <name type="scientific">Pseudonocardia thermophila</name>
    <dbReference type="NCBI Taxonomy" id="1848"/>
    <lineage>
        <taxon>Bacteria</taxon>
        <taxon>Bacillati</taxon>
        <taxon>Actinomycetota</taxon>
        <taxon>Actinomycetes</taxon>
        <taxon>Pseudonocardiales</taxon>
        <taxon>Pseudonocardiaceae</taxon>
        <taxon>Pseudonocardia</taxon>
    </lineage>
</organism>
<dbReference type="EMBL" id="FRAP01000018">
    <property type="protein sequence ID" value="SHL11820.1"/>
    <property type="molecule type" value="Genomic_DNA"/>
</dbReference>
<dbReference type="GO" id="GO:0016887">
    <property type="term" value="F:ATP hydrolysis activity"/>
    <property type="evidence" value="ECO:0007669"/>
    <property type="project" value="InterPro"/>
</dbReference>
<protein>
    <submittedName>
        <fullName evidence="8">Putative ABC transport system ATP-binding protein</fullName>
    </submittedName>
</protein>
<dbReference type="STRING" id="1848.SAMN05443637_118121"/>
<keyword evidence="6" id="KW-0472">Membrane</keyword>
<dbReference type="GO" id="GO:0005886">
    <property type="term" value="C:plasma membrane"/>
    <property type="evidence" value="ECO:0007669"/>
    <property type="project" value="UniProtKB-SubCell"/>
</dbReference>
<evidence type="ECO:0000256" key="1">
    <source>
        <dbReference type="ARBA" id="ARBA00004202"/>
    </source>
</evidence>
<evidence type="ECO:0000313" key="8">
    <source>
        <dbReference type="EMBL" id="SHL11820.1"/>
    </source>
</evidence>
<keyword evidence="4" id="KW-0547">Nucleotide-binding</keyword>
<dbReference type="InterPro" id="IPR003593">
    <property type="entry name" value="AAA+_ATPase"/>
</dbReference>
<comment type="subcellular location">
    <subcellularLocation>
        <location evidence="1">Cell membrane</location>
        <topology evidence="1">Peripheral membrane protein</topology>
    </subcellularLocation>
</comment>
<evidence type="ECO:0000313" key="9">
    <source>
        <dbReference type="Proteomes" id="UP000184363"/>
    </source>
</evidence>
<evidence type="ECO:0000256" key="6">
    <source>
        <dbReference type="ARBA" id="ARBA00023136"/>
    </source>
</evidence>
<keyword evidence="9" id="KW-1185">Reference proteome</keyword>
<dbReference type="PROSITE" id="PS50893">
    <property type="entry name" value="ABC_TRANSPORTER_2"/>
    <property type="match status" value="1"/>
</dbReference>